<gene>
    <name evidence="1" type="ORF">J34TS1_60090</name>
</gene>
<organism evidence="1 2">
    <name type="scientific">Paenibacillus azoreducens</name>
    <dbReference type="NCBI Taxonomy" id="116718"/>
    <lineage>
        <taxon>Bacteria</taxon>
        <taxon>Bacillati</taxon>
        <taxon>Bacillota</taxon>
        <taxon>Bacilli</taxon>
        <taxon>Bacillales</taxon>
        <taxon>Paenibacillaceae</taxon>
        <taxon>Paenibacillus</taxon>
    </lineage>
</organism>
<proteinExistence type="predicted"/>
<accession>A0A919YI85</accession>
<protein>
    <submittedName>
        <fullName evidence="1">Uncharacterized protein</fullName>
    </submittedName>
</protein>
<evidence type="ECO:0000313" key="1">
    <source>
        <dbReference type="EMBL" id="GIO51244.1"/>
    </source>
</evidence>
<dbReference type="EMBL" id="BORT01000047">
    <property type="protein sequence ID" value="GIO51244.1"/>
    <property type="molecule type" value="Genomic_DNA"/>
</dbReference>
<dbReference type="RefSeq" id="WP_212981270.1">
    <property type="nucleotide sequence ID" value="NZ_AP025343.1"/>
</dbReference>
<reference evidence="1 2" key="1">
    <citation type="submission" date="2021-03" db="EMBL/GenBank/DDBJ databases">
        <title>Antimicrobial resistance genes in bacteria isolated from Japanese honey, and their potential for conferring macrolide and lincosamide resistance in the American foulbrood pathogen Paenibacillus larvae.</title>
        <authorList>
            <person name="Okamoto M."/>
            <person name="Kumagai M."/>
            <person name="Kanamori H."/>
            <person name="Takamatsu D."/>
        </authorList>
    </citation>
    <scope>NUCLEOTIDE SEQUENCE [LARGE SCALE GENOMIC DNA]</scope>
    <source>
        <strain evidence="1 2">J34TS1</strain>
    </source>
</reference>
<sequence length="45" mass="5140">MSAYVRKGMQVISVKDKRDSCLFSQDAGIKVMEVETWILLTGIEY</sequence>
<evidence type="ECO:0000313" key="2">
    <source>
        <dbReference type="Proteomes" id="UP000682811"/>
    </source>
</evidence>
<dbReference type="Proteomes" id="UP000682811">
    <property type="component" value="Unassembled WGS sequence"/>
</dbReference>
<dbReference type="AlphaFoldDB" id="A0A919YI85"/>
<name>A0A919YI85_9BACL</name>
<keyword evidence="2" id="KW-1185">Reference proteome</keyword>
<comment type="caution">
    <text evidence="1">The sequence shown here is derived from an EMBL/GenBank/DDBJ whole genome shotgun (WGS) entry which is preliminary data.</text>
</comment>